<evidence type="ECO:0000256" key="16">
    <source>
        <dbReference type="HAMAP-Rule" id="MF_00180"/>
    </source>
</evidence>
<keyword evidence="11" id="KW-0547">Nucleotide-binding</keyword>
<organism evidence="18 19">
    <name type="scientific">Candidatus Haliotispira prima</name>
    <dbReference type="NCBI Taxonomy" id="3034016"/>
    <lineage>
        <taxon>Bacteria</taxon>
        <taxon>Pseudomonadati</taxon>
        <taxon>Spirochaetota</taxon>
        <taxon>Spirochaetia</taxon>
        <taxon>Spirochaetales</taxon>
        <taxon>Spirochaetaceae</taxon>
        <taxon>Candidatus Haliotispira</taxon>
    </lineage>
</organism>
<proteinExistence type="inferred from homology"/>
<dbReference type="PANTHER" id="PTHR21327:SF18">
    <property type="entry name" value="3,4-DIHYDROXY-2-BUTANONE 4-PHOSPHATE SYNTHASE"/>
    <property type="match status" value="1"/>
</dbReference>
<dbReference type="NCBIfam" id="NF001591">
    <property type="entry name" value="PRK00393.1"/>
    <property type="match status" value="1"/>
</dbReference>
<evidence type="ECO:0000256" key="10">
    <source>
        <dbReference type="ARBA" id="ARBA00022723"/>
    </source>
</evidence>
<dbReference type="SUPFAM" id="SSF142695">
    <property type="entry name" value="RibA-like"/>
    <property type="match status" value="1"/>
</dbReference>
<reference evidence="18 19" key="1">
    <citation type="submission" date="2023-04" db="EMBL/GenBank/DDBJ databases">
        <title>Spirochaete genome identified in red abalone sample constitutes a novel genus.</title>
        <authorList>
            <person name="Sharma S.P."/>
            <person name="Purcell C.M."/>
            <person name="Hyde J.R."/>
            <person name="Severin A.J."/>
        </authorList>
    </citation>
    <scope>NUCLEOTIDE SEQUENCE [LARGE SCALE GENOMIC DNA]</scope>
    <source>
        <strain evidence="18 19">SP-2023</strain>
    </source>
</reference>
<keyword evidence="16 18" id="KW-0456">Lyase</keyword>
<comment type="cofactor">
    <cofactor evidence="16">
        <name>Mg(2+)</name>
        <dbReference type="ChEBI" id="CHEBI:18420"/>
    </cofactor>
    <cofactor evidence="16">
        <name>Mn(2+)</name>
        <dbReference type="ChEBI" id="CHEBI:29035"/>
    </cofactor>
    <text evidence="16">Binds 2 divalent metal cations per subunit. Magnesium or manganese.</text>
</comment>
<evidence type="ECO:0000256" key="12">
    <source>
        <dbReference type="ARBA" id="ARBA00022801"/>
    </source>
</evidence>
<comment type="catalytic activity">
    <reaction evidence="1 16">
        <text>D-ribulose 5-phosphate = (2S)-2-hydroxy-3-oxobutyl phosphate + formate + H(+)</text>
        <dbReference type="Rhea" id="RHEA:18457"/>
        <dbReference type="ChEBI" id="CHEBI:15378"/>
        <dbReference type="ChEBI" id="CHEBI:15740"/>
        <dbReference type="ChEBI" id="CHEBI:58121"/>
        <dbReference type="ChEBI" id="CHEBI:58830"/>
        <dbReference type="EC" id="4.1.99.12"/>
    </reaction>
</comment>
<accession>A0ABY8MKC6</accession>
<keyword evidence="12" id="KW-0378">Hydrolase</keyword>
<dbReference type="EMBL" id="CP123443">
    <property type="protein sequence ID" value="WGK70045.1"/>
    <property type="molecule type" value="Genomic_DNA"/>
</dbReference>
<dbReference type="NCBIfam" id="TIGR00505">
    <property type="entry name" value="ribA"/>
    <property type="match status" value="1"/>
</dbReference>
<keyword evidence="19" id="KW-1185">Reference proteome</keyword>
<evidence type="ECO:0000256" key="4">
    <source>
        <dbReference type="ARBA" id="ARBA00004853"/>
    </source>
</evidence>
<dbReference type="PIRSF" id="PIRSF001259">
    <property type="entry name" value="RibA"/>
    <property type="match status" value="1"/>
</dbReference>
<comment type="function">
    <text evidence="3 16">Catalyzes the conversion of D-ribulose 5-phosphate to formate and 3,4-dihydroxy-2-butanone 4-phosphate.</text>
</comment>
<dbReference type="EC" id="4.1.99.12" evidence="16"/>
<dbReference type="SUPFAM" id="SSF55821">
    <property type="entry name" value="YrdC/RibB"/>
    <property type="match status" value="1"/>
</dbReference>
<evidence type="ECO:0000313" key="18">
    <source>
        <dbReference type="EMBL" id="WGK70045.1"/>
    </source>
</evidence>
<protein>
    <recommendedName>
        <fullName evidence="8 16">3,4-dihydroxy-2-butanone 4-phosphate synthase</fullName>
        <shortName evidence="16">DHBP synthase</shortName>
        <ecNumber evidence="16">4.1.99.12</ecNumber>
    </recommendedName>
</protein>
<dbReference type="CDD" id="cd00641">
    <property type="entry name" value="GTP_cyclohydro2"/>
    <property type="match status" value="1"/>
</dbReference>
<keyword evidence="14" id="KW-0342">GTP-binding</keyword>
<evidence type="ECO:0000256" key="15">
    <source>
        <dbReference type="ARBA" id="ARBA00049295"/>
    </source>
</evidence>
<sequence length="437" mass="48657">MSDACKKRIERALEDLRAGRFVIVCDDDSRENEGDLIAAAELITPDLVNFVITEARGLLCQAVDESTARYLGLPMMSKTNNSQHETAFTVSVDHIEAGTGISAKARALTIQSIATAAKDAQSNDITDARLAEQERAQQTLLRPGHIFPLQAMPGGVLQRNGHTEATVDLMRLAGLKPSGILCEIIGRDGEMARGRELDRFAEKHQMCKITVEDLVIYRREVLGHTWGEQHSREARLQNIRLERDTEVQLPSNLGAFQACAIEDVRDIGAEHLLIWSGELQSVSRQEPAPLLRVHSECFTGEVLFSRRCDCRDQLDYSLKAIEAEGSGLLIYLRQEGRGIGLRNKLRAYQIQQQKNLDTVEANATLGFDDDLREYSVAIGVLRQLGVTRVRLLTNNPNKIRALEDAGILVERVPVKVEGNPHNQRYLATKKQKSGHLL</sequence>
<dbReference type="Pfam" id="PF00925">
    <property type="entry name" value="GTP_cyclohydro2"/>
    <property type="match status" value="1"/>
</dbReference>
<gene>
    <name evidence="16 18" type="primary">ribB</name>
    <name evidence="18" type="ORF">P0082_04075</name>
</gene>
<dbReference type="InterPro" id="IPR032677">
    <property type="entry name" value="GTP_cyclohydro_II"/>
</dbReference>
<dbReference type="GO" id="GO:0008686">
    <property type="term" value="F:3,4-dihydroxy-2-butanone-4-phosphate synthase activity"/>
    <property type="evidence" value="ECO:0007669"/>
    <property type="project" value="UniProtKB-EC"/>
</dbReference>
<evidence type="ECO:0000256" key="3">
    <source>
        <dbReference type="ARBA" id="ARBA00002284"/>
    </source>
</evidence>
<dbReference type="Proteomes" id="UP001228690">
    <property type="component" value="Chromosome"/>
</dbReference>
<feature type="binding site" evidence="16">
    <location>
        <position position="31"/>
    </location>
    <ligand>
        <name>Mg(2+)</name>
        <dbReference type="ChEBI" id="CHEBI:18420"/>
        <label>1</label>
    </ligand>
</feature>
<dbReference type="InterPro" id="IPR000926">
    <property type="entry name" value="RibA"/>
</dbReference>
<dbReference type="Gene3D" id="3.40.50.10990">
    <property type="entry name" value="GTP cyclohydrolase II"/>
    <property type="match status" value="1"/>
</dbReference>
<evidence type="ECO:0000256" key="1">
    <source>
        <dbReference type="ARBA" id="ARBA00000141"/>
    </source>
</evidence>
<evidence type="ECO:0000256" key="2">
    <source>
        <dbReference type="ARBA" id="ARBA00001947"/>
    </source>
</evidence>
<feature type="site" description="Essential for catalytic activity" evidence="16">
    <location>
        <position position="183"/>
    </location>
</feature>
<comment type="catalytic activity">
    <reaction evidence="15">
        <text>GTP + 4 H2O = 2,5-diamino-6-hydroxy-4-(5-phosphoribosylamino)-pyrimidine + formate + 2 phosphate + 3 H(+)</text>
        <dbReference type="Rhea" id="RHEA:23704"/>
        <dbReference type="ChEBI" id="CHEBI:15377"/>
        <dbReference type="ChEBI" id="CHEBI:15378"/>
        <dbReference type="ChEBI" id="CHEBI:15740"/>
        <dbReference type="ChEBI" id="CHEBI:37565"/>
        <dbReference type="ChEBI" id="CHEBI:43474"/>
        <dbReference type="ChEBI" id="CHEBI:58614"/>
        <dbReference type="EC" id="3.5.4.25"/>
    </reaction>
</comment>
<feature type="domain" description="GTP cyclohydrolase II" evidence="17">
    <location>
        <begin position="243"/>
        <end position="411"/>
    </location>
</feature>
<feature type="binding site" evidence="16">
    <location>
        <begin position="159"/>
        <end position="163"/>
    </location>
    <ligand>
        <name>D-ribulose 5-phosphate</name>
        <dbReference type="ChEBI" id="CHEBI:58121"/>
    </ligand>
</feature>
<comment type="pathway">
    <text evidence="4">Cofactor biosynthesis; riboflavin biosynthesis; 5-amino-6-(D-ribitylamino)uracil from GTP: step 1/4.</text>
</comment>
<evidence type="ECO:0000313" key="19">
    <source>
        <dbReference type="Proteomes" id="UP001228690"/>
    </source>
</evidence>
<evidence type="ECO:0000259" key="17">
    <source>
        <dbReference type="Pfam" id="PF00925"/>
    </source>
</evidence>
<evidence type="ECO:0000256" key="8">
    <source>
        <dbReference type="ARBA" id="ARBA00018836"/>
    </source>
</evidence>
<comment type="similarity">
    <text evidence="16">Belongs to the DHBP synthase family.</text>
</comment>
<dbReference type="InterPro" id="IPR000422">
    <property type="entry name" value="DHBP_synthase_RibB"/>
</dbReference>
<evidence type="ECO:0000256" key="5">
    <source>
        <dbReference type="ARBA" id="ARBA00004904"/>
    </source>
</evidence>
<dbReference type="InterPro" id="IPR017945">
    <property type="entry name" value="DHBP_synth_RibB-like_a/b_dom"/>
</dbReference>
<dbReference type="PANTHER" id="PTHR21327">
    <property type="entry name" value="GTP CYCLOHYDROLASE II-RELATED"/>
    <property type="match status" value="1"/>
</dbReference>
<comment type="pathway">
    <text evidence="5 16">Cofactor biosynthesis; riboflavin biosynthesis; 2-hydroxy-3-oxobutyl phosphate from D-ribulose 5-phosphate: step 1/1.</text>
</comment>
<dbReference type="HAMAP" id="MF_00180">
    <property type="entry name" value="RibB"/>
    <property type="match status" value="1"/>
</dbReference>
<evidence type="ECO:0000256" key="13">
    <source>
        <dbReference type="ARBA" id="ARBA00022833"/>
    </source>
</evidence>
<keyword evidence="16" id="KW-0464">Manganese</keyword>
<feature type="binding site" evidence="16">
    <location>
        <begin position="30"/>
        <end position="31"/>
    </location>
    <ligand>
        <name>D-ribulose 5-phosphate</name>
        <dbReference type="ChEBI" id="CHEBI:58121"/>
    </ligand>
</feature>
<evidence type="ECO:0000256" key="11">
    <source>
        <dbReference type="ARBA" id="ARBA00022741"/>
    </source>
</evidence>
<dbReference type="Pfam" id="PF00926">
    <property type="entry name" value="DHBP_synthase"/>
    <property type="match status" value="1"/>
</dbReference>
<dbReference type="InterPro" id="IPR036144">
    <property type="entry name" value="RibA-like_sf"/>
</dbReference>
<evidence type="ECO:0000256" key="6">
    <source>
        <dbReference type="ARBA" id="ARBA00005520"/>
    </source>
</evidence>
<comment type="subunit">
    <text evidence="16">Homodimer.</text>
</comment>
<feature type="binding site" evidence="16">
    <location>
        <position position="35"/>
    </location>
    <ligand>
        <name>D-ribulose 5-phosphate</name>
        <dbReference type="ChEBI" id="CHEBI:58121"/>
    </ligand>
</feature>
<keyword evidence="9 16" id="KW-0686">Riboflavin biosynthesis</keyword>
<dbReference type="Gene3D" id="3.90.870.10">
    <property type="entry name" value="DHBP synthase"/>
    <property type="match status" value="1"/>
</dbReference>
<name>A0ABY8MKC6_9SPIO</name>
<comment type="cofactor">
    <cofactor evidence="2">
        <name>Zn(2+)</name>
        <dbReference type="ChEBI" id="CHEBI:29105"/>
    </cofactor>
</comment>
<evidence type="ECO:0000256" key="14">
    <source>
        <dbReference type="ARBA" id="ARBA00023134"/>
    </source>
</evidence>
<dbReference type="NCBIfam" id="TIGR00506">
    <property type="entry name" value="ribB"/>
    <property type="match status" value="1"/>
</dbReference>
<evidence type="ECO:0000256" key="9">
    <source>
        <dbReference type="ARBA" id="ARBA00022619"/>
    </source>
</evidence>
<keyword evidence="16" id="KW-0460">Magnesium</keyword>
<evidence type="ECO:0000256" key="7">
    <source>
        <dbReference type="ARBA" id="ARBA00008976"/>
    </source>
</evidence>
<dbReference type="RefSeq" id="WP_326928251.1">
    <property type="nucleotide sequence ID" value="NZ_CP123443.1"/>
</dbReference>
<feature type="binding site" evidence="16">
    <location>
        <position position="162"/>
    </location>
    <ligand>
        <name>Mg(2+)</name>
        <dbReference type="ChEBI" id="CHEBI:18420"/>
        <label>2</label>
    </ligand>
</feature>
<feature type="binding site" evidence="16">
    <location>
        <position position="31"/>
    </location>
    <ligand>
        <name>Mg(2+)</name>
        <dbReference type="ChEBI" id="CHEBI:18420"/>
        <label>2</label>
    </ligand>
</feature>
<feature type="site" description="Essential for catalytic activity" evidence="16">
    <location>
        <position position="145"/>
    </location>
</feature>
<comment type="similarity">
    <text evidence="7">In the C-terminal section; belongs to the GTP cyclohydrolase II family.</text>
</comment>
<comment type="similarity">
    <text evidence="6">In the N-terminal section; belongs to the DHBP synthase family.</text>
</comment>
<keyword evidence="10 16" id="KW-0479">Metal-binding</keyword>
<keyword evidence="13" id="KW-0862">Zinc</keyword>